<organism evidence="5 6">
    <name type="scientific">Cryphonectria parasitica (strain ATCC 38755 / EP155)</name>
    <dbReference type="NCBI Taxonomy" id="660469"/>
    <lineage>
        <taxon>Eukaryota</taxon>
        <taxon>Fungi</taxon>
        <taxon>Dikarya</taxon>
        <taxon>Ascomycota</taxon>
        <taxon>Pezizomycotina</taxon>
        <taxon>Sordariomycetes</taxon>
        <taxon>Sordariomycetidae</taxon>
        <taxon>Diaporthales</taxon>
        <taxon>Cryphonectriaceae</taxon>
        <taxon>Cryphonectria-Endothia species complex</taxon>
        <taxon>Cryphonectria</taxon>
    </lineage>
</organism>
<keyword evidence="3" id="KW-0812">Transmembrane</keyword>
<dbReference type="PROSITE" id="PS50002">
    <property type="entry name" value="SH3"/>
    <property type="match status" value="1"/>
</dbReference>
<sequence>MSKIYIAPCTFIPRTPGELSMSKYDHIIVSDIGHGWSWGKNLSQQGQEGIFPKRYLGVYSNSGALSYRDALDEVASVCSRVDMFVATSVFLTSEDDKAFLLQRQTTLNSLGPLCYLTSACAGGIWDKCLNNFVAAFEMARVKVHEYLRCVENLKRLAGMLDSCVPKLTAELRKYPHVVPAILRNAECMQTTLKGIINTATVSFDSYKPGAGVAPRSFTSLSGSTFQTFTLDTAESSKDHAALALRLGRCRLPPVHLLLLSYPTLQGLTIITCLICCSLQFRSYTLSPHGPGDLNGSDFFNNLQSVLMQLLTTYTGLVPAVRTPPLSGRVSIVWISLLSIAGLVLNFAALGTFFHDNALAPLLGFFGNVVQTITVLQLGGTLSNGE</sequence>
<keyword evidence="6" id="KW-1185">Reference proteome</keyword>
<name>A0A9P5CL12_CRYP1</name>
<evidence type="ECO:0000256" key="2">
    <source>
        <dbReference type="PROSITE-ProRule" id="PRU00192"/>
    </source>
</evidence>
<feature type="transmembrane region" description="Helical" evidence="3">
    <location>
        <begin position="331"/>
        <end position="353"/>
    </location>
</feature>
<dbReference type="AlphaFoldDB" id="A0A9P5CL12"/>
<dbReference type="GeneID" id="63842678"/>
<gene>
    <name evidence="5" type="ORF">M406DRAFT_72578</name>
</gene>
<dbReference type="Gene3D" id="2.30.30.40">
    <property type="entry name" value="SH3 Domains"/>
    <property type="match status" value="1"/>
</dbReference>
<proteinExistence type="predicted"/>
<evidence type="ECO:0000313" key="6">
    <source>
        <dbReference type="Proteomes" id="UP000803844"/>
    </source>
</evidence>
<protein>
    <recommendedName>
        <fullName evidence="4">SH3 domain-containing protein</fullName>
    </recommendedName>
</protein>
<evidence type="ECO:0000256" key="3">
    <source>
        <dbReference type="SAM" id="Phobius"/>
    </source>
</evidence>
<accession>A0A9P5CL12</accession>
<keyword evidence="3" id="KW-1133">Transmembrane helix</keyword>
<keyword evidence="3" id="KW-0472">Membrane</keyword>
<dbReference type="OrthoDB" id="207120at2759"/>
<dbReference type="EMBL" id="MU032350">
    <property type="protein sequence ID" value="KAF3762588.1"/>
    <property type="molecule type" value="Genomic_DNA"/>
</dbReference>
<feature type="domain" description="SH3" evidence="4">
    <location>
        <begin position="1"/>
        <end position="61"/>
    </location>
</feature>
<dbReference type="Proteomes" id="UP000803844">
    <property type="component" value="Unassembled WGS sequence"/>
</dbReference>
<dbReference type="RefSeq" id="XP_040773567.1">
    <property type="nucleotide sequence ID" value="XM_040925549.1"/>
</dbReference>
<dbReference type="SUPFAM" id="SSF50044">
    <property type="entry name" value="SH3-domain"/>
    <property type="match status" value="1"/>
</dbReference>
<comment type="caution">
    <text evidence="5">The sequence shown here is derived from an EMBL/GenBank/DDBJ whole genome shotgun (WGS) entry which is preliminary data.</text>
</comment>
<keyword evidence="1 2" id="KW-0728">SH3 domain</keyword>
<reference evidence="5" key="1">
    <citation type="journal article" date="2020" name="Phytopathology">
        <title>Genome sequence of the chestnut blight fungus Cryphonectria parasitica EP155: A fundamental resource for an archetypical invasive plant pathogen.</title>
        <authorList>
            <person name="Crouch J.A."/>
            <person name="Dawe A."/>
            <person name="Aerts A."/>
            <person name="Barry K."/>
            <person name="Churchill A.C.L."/>
            <person name="Grimwood J."/>
            <person name="Hillman B."/>
            <person name="Milgroom M.G."/>
            <person name="Pangilinan J."/>
            <person name="Smith M."/>
            <person name="Salamov A."/>
            <person name="Schmutz J."/>
            <person name="Yadav J."/>
            <person name="Grigoriev I.V."/>
            <person name="Nuss D."/>
        </authorList>
    </citation>
    <scope>NUCLEOTIDE SEQUENCE</scope>
    <source>
        <strain evidence="5">EP155</strain>
    </source>
</reference>
<dbReference type="InterPro" id="IPR001452">
    <property type="entry name" value="SH3_domain"/>
</dbReference>
<evidence type="ECO:0000313" key="5">
    <source>
        <dbReference type="EMBL" id="KAF3762588.1"/>
    </source>
</evidence>
<evidence type="ECO:0000256" key="1">
    <source>
        <dbReference type="ARBA" id="ARBA00022443"/>
    </source>
</evidence>
<evidence type="ECO:0000259" key="4">
    <source>
        <dbReference type="PROSITE" id="PS50002"/>
    </source>
</evidence>
<dbReference type="InterPro" id="IPR036028">
    <property type="entry name" value="SH3-like_dom_sf"/>
</dbReference>
<dbReference type="SMART" id="SM00326">
    <property type="entry name" value="SH3"/>
    <property type="match status" value="1"/>
</dbReference>
<dbReference type="CDD" id="cd00174">
    <property type="entry name" value="SH3"/>
    <property type="match status" value="1"/>
</dbReference>